<feature type="chain" id="PRO_5045048686" description="SPOR domain-containing protein" evidence="1">
    <location>
        <begin position="36"/>
        <end position="224"/>
    </location>
</feature>
<keyword evidence="3" id="KW-1185">Reference proteome</keyword>
<proteinExistence type="predicted"/>
<evidence type="ECO:0000313" key="2">
    <source>
        <dbReference type="EMBL" id="MBO0351424.1"/>
    </source>
</evidence>
<protein>
    <recommendedName>
        <fullName evidence="4">SPOR domain-containing protein</fullName>
    </recommendedName>
</protein>
<organism evidence="2 3">
    <name type="scientific">Phormidium pseudopriestleyi FRX01</name>
    <dbReference type="NCBI Taxonomy" id="1759528"/>
    <lineage>
        <taxon>Bacteria</taxon>
        <taxon>Bacillati</taxon>
        <taxon>Cyanobacteriota</taxon>
        <taxon>Cyanophyceae</taxon>
        <taxon>Oscillatoriophycideae</taxon>
        <taxon>Oscillatoriales</taxon>
        <taxon>Oscillatoriaceae</taxon>
        <taxon>Phormidium</taxon>
    </lineage>
</organism>
<feature type="signal peptide" evidence="1">
    <location>
        <begin position="1"/>
        <end position="35"/>
    </location>
</feature>
<sequence>MRLFLRNCLKRSHSWLSPAFLALSGLTLFAPPGYAQPTYPACQPPLPDEYLVLVPTATVAAQEEIRRLIPGAIETTVCNYVNETVTRLGGFGRADTAQEWAQYVNSQLGIVAYVVRPAGVAATPSPLPVVPSSAGIYNPQPLGNGYAVLVDFFSNPQVAGELWQILRSDIGLVSYGQRPYLLAEWTNQQNRANQILQTLSDRGFFATVVDSGNVILLDNAVRLD</sequence>
<evidence type="ECO:0008006" key="4">
    <source>
        <dbReference type="Google" id="ProtNLM"/>
    </source>
</evidence>
<accession>A0ABS3FWC5</accession>
<dbReference type="RefSeq" id="WP_207089864.1">
    <property type="nucleotide sequence ID" value="NZ_JAFLQW010000541.1"/>
</dbReference>
<evidence type="ECO:0000313" key="3">
    <source>
        <dbReference type="Proteomes" id="UP000664844"/>
    </source>
</evidence>
<keyword evidence="1" id="KW-0732">Signal</keyword>
<dbReference type="Proteomes" id="UP000664844">
    <property type="component" value="Unassembled WGS sequence"/>
</dbReference>
<comment type="caution">
    <text evidence="2">The sequence shown here is derived from an EMBL/GenBank/DDBJ whole genome shotgun (WGS) entry which is preliminary data.</text>
</comment>
<gene>
    <name evidence="2" type="ORF">J0895_20550</name>
</gene>
<reference evidence="2 3" key="1">
    <citation type="submission" date="2021-03" db="EMBL/GenBank/DDBJ databases">
        <title>Metabolic Capacity of the Antarctic Cyanobacterium Phormidium pseudopriestleyi that Sustains Oxygenic Photosynthesis in the Presence of Hydrogen Sulfide.</title>
        <authorList>
            <person name="Lumian J.E."/>
            <person name="Jungblut A.D."/>
            <person name="Dillon M.L."/>
            <person name="Hawes I."/>
            <person name="Doran P.T."/>
            <person name="Mackey T.J."/>
            <person name="Dick G.J."/>
            <person name="Grettenberger C.L."/>
            <person name="Sumner D.Y."/>
        </authorList>
    </citation>
    <scope>NUCLEOTIDE SEQUENCE [LARGE SCALE GENOMIC DNA]</scope>
    <source>
        <strain evidence="2 3">FRX01</strain>
    </source>
</reference>
<evidence type="ECO:0000256" key="1">
    <source>
        <dbReference type="SAM" id="SignalP"/>
    </source>
</evidence>
<name>A0ABS3FWC5_9CYAN</name>
<dbReference type="EMBL" id="JAFLQW010000541">
    <property type="protein sequence ID" value="MBO0351424.1"/>
    <property type="molecule type" value="Genomic_DNA"/>
</dbReference>